<protein>
    <recommendedName>
        <fullName evidence="2">diguanylate cyclase</fullName>
        <ecNumber evidence="2">2.7.7.65</ecNumber>
    </recommendedName>
</protein>
<dbReference type="SUPFAM" id="SSF55073">
    <property type="entry name" value="Nucleotide cyclase"/>
    <property type="match status" value="1"/>
</dbReference>
<feature type="domain" description="GGDEF" evidence="9">
    <location>
        <begin position="362"/>
        <end position="495"/>
    </location>
</feature>
<dbReference type="Proteomes" id="UP000182058">
    <property type="component" value="Chromosome I"/>
</dbReference>
<keyword evidence="4 8" id="KW-0812">Transmembrane</keyword>
<dbReference type="Pfam" id="PF02743">
    <property type="entry name" value="dCache_1"/>
    <property type="match status" value="1"/>
</dbReference>
<reference evidence="10 11" key="1">
    <citation type="submission" date="2016-10" db="EMBL/GenBank/DDBJ databases">
        <authorList>
            <person name="Varghese N."/>
            <person name="Submissions S."/>
        </authorList>
    </citation>
    <scope>NUCLEOTIDE SEQUENCE [LARGE SCALE GENOMIC DNA]</scope>
    <source>
        <strain evidence="10 11">BS3667</strain>
    </source>
</reference>
<dbReference type="GeneID" id="96619726"/>
<dbReference type="CDD" id="cd12915">
    <property type="entry name" value="PDC2_DGC_like"/>
    <property type="match status" value="1"/>
</dbReference>
<dbReference type="NCBIfam" id="TIGR00254">
    <property type="entry name" value="GGDEF"/>
    <property type="match status" value="1"/>
</dbReference>
<organism evidence="10 11">
    <name type="scientific">Pseudomonas psychrophila</name>
    <dbReference type="NCBI Taxonomy" id="122355"/>
    <lineage>
        <taxon>Bacteria</taxon>
        <taxon>Pseudomonadati</taxon>
        <taxon>Pseudomonadota</taxon>
        <taxon>Gammaproteobacteria</taxon>
        <taxon>Pseudomonadales</taxon>
        <taxon>Pseudomonadaceae</taxon>
        <taxon>Pseudomonas</taxon>
    </lineage>
</organism>
<evidence type="ECO:0000256" key="6">
    <source>
        <dbReference type="ARBA" id="ARBA00023136"/>
    </source>
</evidence>
<gene>
    <name evidence="10" type="ORF">SAMN04490201_2081</name>
</gene>
<dbReference type="PANTHER" id="PTHR45138">
    <property type="entry name" value="REGULATORY COMPONENTS OF SENSORY TRANSDUCTION SYSTEM"/>
    <property type="match status" value="1"/>
</dbReference>
<sequence length="510" mass="55554">MYQHRATKTKAGLAAIAFLLITLVPMWGTLHAWLDQENVLVEKAAGSDAMNLAVAFDVHVQSVVRFVDTLTQDLREHAVKDRNDFGRIVKEELVLYGNMVAQVALISPEGMLVYSSLAPAFGAVDLSGRDHFRAHRDNPSKDKLFISKPVFGRVSGIWSLQFTRPIIEGDKFLGVVVVSIPMSFFSDFYKKINVGANGLIALVGMDRVPRAVASKDSGAINFGELLLLKSAPYFVKEALPEGLYRGVSAFDGSESLTAYRRLEDAGLVVLVQLSPEDYLMSSGKRHRVLIFCASAVTILLLSFALLIYATVWQHLKDAKALKQAHKTLRELINVDILTGALSRSHFLEVLEKEFRDSESCGTKLSLILIDIDYFKQVNDTYGHPIGDIVLKQVVAVCCAELRAHDSFGRLGGEEFGVILPCTDGASALGVAEKLRLAIESSKISTSKGLVRVTVSMGVAFALPSGDTPSKLVVRADDALYCAKQAGRNRVCSARGNDDASQVTTLSTNDS</sequence>
<name>A0ABY0VQX8_9PSED</name>
<dbReference type="InterPro" id="IPR043128">
    <property type="entry name" value="Rev_trsase/Diguanyl_cyclase"/>
</dbReference>
<keyword evidence="6 8" id="KW-0472">Membrane</keyword>
<dbReference type="EMBL" id="LT629795">
    <property type="protein sequence ID" value="SDU50004.1"/>
    <property type="molecule type" value="Genomic_DNA"/>
</dbReference>
<evidence type="ECO:0000256" key="7">
    <source>
        <dbReference type="ARBA" id="ARBA00034247"/>
    </source>
</evidence>
<dbReference type="RefSeq" id="WP_048654659.1">
    <property type="nucleotide sequence ID" value="NZ_CP049044.1"/>
</dbReference>
<dbReference type="PANTHER" id="PTHR45138:SF9">
    <property type="entry name" value="DIGUANYLATE CYCLASE DGCM-RELATED"/>
    <property type="match status" value="1"/>
</dbReference>
<dbReference type="SMART" id="SM00267">
    <property type="entry name" value="GGDEF"/>
    <property type="match status" value="1"/>
</dbReference>
<dbReference type="PROSITE" id="PS50887">
    <property type="entry name" value="GGDEF"/>
    <property type="match status" value="1"/>
</dbReference>
<dbReference type="InterPro" id="IPR000160">
    <property type="entry name" value="GGDEF_dom"/>
</dbReference>
<dbReference type="Gene3D" id="3.30.70.270">
    <property type="match status" value="1"/>
</dbReference>
<evidence type="ECO:0000256" key="8">
    <source>
        <dbReference type="SAM" id="Phobius"/>
    </source>
</evidence>
<evidence type="ECO:0000256" key="4">
    <source>
        <dbReference type="ARBA" id="ARBA00022692"/>
    </source>
</evidence>
<keyword evidence="11" id="KW-1185">Reference proteome</keyword>
<keyword evidence="5 8" id="KW-1133">Transmembrane helix</keyword>
<dbReference type="CDD" id="cd01949">
    <property type="entry name" value="GGDEF"/>
    <property type="match status" value="1"/>
</dbReference>
<feature type="transmembrane region" description="Helical" evidence="8">
    <location>
        <begin position="288"/>
        <end position="312"/>
    </location>
</feature>
<evidence type="ECO:0000256" key="3">
    <source>
        <dbReference type="ARBA" id="ARBA00022475"/>
    </source>
</evidence>
<dbReference type="Pfam" id="PF00990">
    <property type="entry name" value="GGDEF"/>
    <property type="match status" value="1"/>
</dbReference>
<comment type="subcellular location">
    <subcellularLocation>
        <location evidence="1">Cell membrane</location>
        <topology evidence="1">Multi-pass membrane protein</topology>
    </subcellularLocation>
</comment>
<evidence type="ECO:0000259" key="9">
    <source>
        <dbReference type="PROSITE" id="PS50887"/>
    </source>
</evidence>
<proteinExistence type="predicted"/>
<dbReference type="InterPro" id="IPR029787">
    <property type="entry name" value="Nucleotide_cyclase"/>
</dbReference>
<keyword evidence="3" id="KW-1003">Cell membrane</keyword>
<evidence type="ECO:0000256" key="2">
    <source>
        <dbReference type="ARBA" id="ARBA00012528"/>
    </source>
</evidence>
<dbReference type="EC" id="2.7.7.65" evidence="2"/>
<evidence type="ECO:0000256" key="1">
    <source>
        <dbReference type="ARBA" id="ARBA00004651"/>
    </source>
</evidence>
<evidence type="ECO:0000313" key="10">
    <source>
        <dbReference type="EMBL" id="SDU50004.1"/>
    </source>
</evidence>
<evidence type="ECO:0000256" key="5">
    <source>
        <dbReference type="ARBA" id="ARBA00022989"/>
    </source>
</evidence>
<evidence type="ECO:0000313" key="11">
    <source>
        <dbReference type="Proteomes" id="UP000182058"/>
    </source>
</evidence>
<dbReference type="InterPro" id="IPR033479">
    <property type="entry name" value="dCache_1"/>
</dbReference>
<accession>A0ABY0VQX8</accession>
<dbReference type="CDD" id="cd12914">
    <property type="entry name" value="PDC1_DGC_like"/>
    <property type="match status" value="1"/>
</dbReference>
<comment type="catalytic activity">
    <reaction evidence="7">
        <text>2 GTP = 3',3'-c-di-GMP + 2 diphosphate</text>
        <dbReference type="Rhea" id="RHEA:24898"/>
        <dbReference type="ChEBI" id="CHEBI:33019"/>
        <dbReference type="ChEBI" id="CHEBI:37565"/>
        <dbReference type="ChEBI" id="CHEBI:58805"/>
        <dbReference type="EC" id="2.7.7.65"/>
    </reaction>
</comment>
<dbReference type="InterPro" id="IPR050469">
    <property type="entry name" value="Diguanylate_Cyclase"/>
</dbReference>
<dbReference type="Gene3D" id="3.30.450.20">
    <property type="entry name" value="PAS domain"/>
    <property type="match status" value="2"/>
</dbReference>